<dbReference type="GeneID" id="116295071"/>
<dbReference type="GO" id="GO:0045116">
    <property type="term" value="P:protein neddylation"/>
    <property type="evidence" value="ECO:0007669"/>
    <property type="project" value="TreeGrafter"/>
</dbReference>
<dbReference type="PANTHER" id="PTHR12281:SF31">
    <property type="entry name" value="DCN1-LIKE PROTEIN 3"/>
    <property type="match status" value="1"/>
</dbReference>
<keyword evidence="4" id="KW-1003">Cell membrane</keyword>
<dbReference type="AlphaFoldDB" id="A0A6P8HQJ4"/>
<evidence type="ECO:0000256" key="4">
    <source>
        <dbReference type="ARBA" id="ARBA00022475"/>
    </source>
</evidence>
<dbReference type="GO" id="GO:0048471">
    <property type="term" value="C:perinuclear region of cytoplasm"/>
    <property type="evidence" value="ECO:0007669"/>
    <property type="project" value="UniProtKB-SubCell"/>
</dbReference>
<dbReference type="GO" id="GO:0097602">
    <property type="term" value="F:cullin family protein binding"/>
    <property type="evidence" value="ECO:0007669"/>
    <property type="project" value="TreeGrafter"/>
</dbReference>
<organism evidence="13 14">
    <name type="scientific">Actinia tenebrosa</name>
    <name type="common">Australian red waratah sea anemone</name>
    <dbReference type="NCBI Taxonomy" id="6105"/>
    <lineage>
        <taxon>Eukaryota</taxon>
        <taxon>Metazoa</taxon>
        <taxon>Cnidaria</taxon>
        <taxon>Anthozoa</taxon>
        <taxon>Hexacorallia</taxon>
        <taxon>Actiniaria</taxon>
        <taxon>Actiniidae</taxon>
        <taxon>Actinia</taxon>
    </lineage>
</organism>
<evidence type="ECO:0000256" key="11">
    <source>
        <dbReference type="SAM" id="MobiDB-lite"/>
    </source>
</evidence>
<dbReference type="PANTHER" id="PTHR12281">
    <property type="entry name" value="RP42 RELATED"/>
    <property type="match status" value="1"/>
</dbReference>
<keyword evidence="13" id="KW-1185">Reference proteome</keyword>
<evidence type="ECO:0000256" key="1">
    <source>
        <dbReference type="ARBA" id="ARBA00004123"/>
    </source>
</evidence>
<dbReference type="RefSeq" id="XP_031558649.1">
    <property type="nucleotide sequence ID" value="XM_031702789.1"/>
</dbReference>
<keyword evidence="9" id="KW-0449">Lipoprotein</keyword>
<dbReference type="PROSITE" id="PS51229">
    <property type="entry name" value="DCUN1"/>
    <property type="match status" value="1"/>
</dbReference>
<evidence type="ECO:0000313" key="14">
    <source>
        <dbReference type="RefSeq" id="XP_031558649.1"/>
    </source>
</evidence>
<keyword evidence="6" id="KW-0519">Myristate</keyword>
<dbReference type="GO" id="GO:0032182">
    <property type="term" value="F:ubiquitin-like protein binding"/>
    <property type="evidence" value="ECO:0007669"/>
    <property type="project" value="TreeGrafter"/>
</dbReference>
<dbReference type="GO" id="GO:2000436">
    <property type="term" value="P:positive regulation of protein neddylation"/>
    <property type="evidence" value="ECO:0007669"/>
    <property type="project" value="UniProtKB-ARBA"/>
</dbReference>
<evidence type="ECO:0000256" key="7">
    <source>
        <dbReference type="ARBA" id="ARBA00023136"/>
    </source>
</evidence>
<name>A0A6P8HQJ4_ACTTE</name>
<evidence type="ECO:0000256" key="3">
    <source>
        <dbReference type="ARBA" id="ARBA00004556"/>
    </source>
</evidence>
<dbReference type="GO" id="GO:0005634">
    <property type="term" value="C:nucleus"/>
    <property type="evidence" value="ECO:0007669"/>
    <property type="project" value="UniProtKB-SubCell"/>
</dbReference>
<dbReference type="GO" id="GO:0005886">
    <property type="term" value="C:plasma membrane"/>
    <property type="evidence" value="ECO:0007669"/>
    <property type="project" value="UniProtKB-SubCell"/>
</dbReference>
<evidence type="ECO:0000256" key="2">
    <source>
        <dbReference type="ARBA" id="ARBA00004236"/>
    </source>
</evidence>
<gene>
    <name evidence="14" type="primary">LOC116295071</name>
</gene>
<dbReference type="FunFam" id="1.10.238.10:FF:000126">
    <property type="entry name" value="DCN1-like protein"/>
    <property type="match status" value="1"/>
</dbReference>
<dbReference type="Gene3D" id="1.10.238.10">
    <property type="entry name" value="EF-hand"/>
    <property type="match status" value="1"/>
</dbReference>
<keyword evidence="7" id="KW-0472">Membrane</keyword>
<comment type="subcellular location">
    <subcellularLocation>
        <location evidence="2">Cell membrane</location>
    </subcellularLocation>
    <subcellularLocation>
        <location evidence="3">Cytoplasm</location>
        <location evidence="3">Perinuclear region</location>
    </subcellularLocation>
    <subcellularLocation>
        <location evidence="1">Nucleus</location>
    </subcellularLocation>
</comment>
<accession>A0A6P8HQJ4</accession>
<dbReference type="OrthoDB" id="27198at2759"/>
<dbReference type="KEGG" id="aten:116295071"/>
<reference evidence="14" key="1">
    <citation type="submission" date="2025-08" db="UniProtKB">
        <authorList>
            <consortium name="RefSeq"/>
        </authorList>
    </citation>
    <scope>IDENTIFICATION</scope>
    <source>
        <tissue evidence="14">Tentacle</tissue>
    </source>
</reference>
<evidence type="ECO:0000256" key="10">
    <source>
        <dbReference type="RuleBase" id="RU410713"/>
    </source>
</evidence>
<evidence type="ECO:0000259" key="12">
    <source>
        <dbReference type="PROSITE" id="PS51229"/>
    </source>
</evidence>
<evidence type="ECO:0000256" key="9">
    <source>
        <dbReference type="ARBA" id="ARBA00023288"/>
    </source>
</evidence>
<dbReference type="InParanoid" id="A0A6P8HQJ4"/>
<feature type="compositionally biased region" description="Polar residues" evidence="11">
    <location>
        <begin position="18"/>
        <end position="37"/>
    </location>
</feature>
<dbReference type="InterPro" id="IPR014764">
    <property type="entry name" value="DCN-prot"/>
</dbReference>
<dbReference type="GO" id="GO:0000151">
    <property type="term" value="C:ubiquitin ligase complex"/>
    <property type="evidence" value="ECO:0007669"/>
    <property type="project" value="TreeGrafter"/>
</dbReference>
<evidence type="ECO:0000256" key="5">
    <source>
        <dbReference type="ARBA" id="ARBA00022490"/>
    </source>
</evidence>
<keyword evidence="8" id="KW-0539">Nucleus</keyword>
<keyword evidence="5" id="KW-0963">Cytoplasm</keyword>
<evidence type="ECO:0000313" key="13">
    <source>
        <dbReference type="Proteomes" id="UP000515163"/>
    </source>
</evidence>
<comment type="function">
    <text evidence="10">Neddylation of cullins play an essential role in the regulation of SCF-type complexes activity.</text>
</comment>
<sequence>MGKCCSVCDSGGERERQTLPQQKTSFTSNQLHSSGSQHKPKLEKSSEKGLFTRPGNNGSHEIVRTIPYSKQLEVDEGKIHCLFAKYKDDTEDAILADGMEKFCQDLGVDPTEFVVLVLAWKFNTSQMCRFTKQEFIDGCKAVRADSIKGLQNKLPELEEEVTNDTEKFKDLYRFTFKFGLDVEDGQRALPVNIAVALWKLIFSKNMPGVMDRWFAYLKQREVRGISRDTWNMFYNFTESIESDFSNYDDSEAWPSLFDDFVENEREKNDSIKGDEAEERHENGLIKEF</sequence>
<evidence type="ECO:0000256" key="8">
    <source>
        <dbReference type="ARBA" id="ARBA00023242"/>
    </source>
</evidence>
<dbReference type="GO" id="GO:0031624">
    <property type="term" value="F:ubiquitin conjugating enzyme binding"/>
    <property type="evidence" value="ECO:0007669"/>
    <property type="project" value="TreeGrafter"/>
</dbReference>
<evidence type="ECO:0000256" key="6">
    <source>
        <dbReference type="ARBA" id="ARBA00022707"/>
    </source>
</evidence>
<protein>
    <recommendedName>
        <fullName evidence="10">Defective in cullin neddylation protein</fullName>
    </recommendedName>
</protein>
<dbReference type="Pfam" id="PF03556">
    <property type="entry name" value="Cullin_binding"/>
    <property type="match status" value="1"/>
</dbReference>
<proteinExistence type="predicted"/>
<dbReference type="Proteomes" id="UP000515163">
    <property type="component" value="Unplaced"/>
</dbReference>
<dbReference type="FunCoup" id="A0A6P8HQJ4">
    <property type="interactions" value="1698"/>
</dbReference>
<dbReference type="Gene3D" id="1.10.238.200">
    <property type="entry name" value="Cullin, PONY binding domain"/>
    <property type="match status" value="1"/>
</dbReference>
<feature type="domain" description="DCUN1" evidence="12">
    <location>
        <begin position="74"/>
        <end position="265"/>
    </location>
</feature>
<dbReference type="FunFam" id="1.10.238.200:FF:000003">
    <property type="entry name" value="DCN1-like protein 3"/>
    <property type="match status" value="1"/>
</dbReference>
<dbReference type="InterPro" id="IPR042460">
    <property type="entry name" value="DCN1-like_PONY"/>
</dbReference>
<feature type="region of interest" description="Disordered" evidence="11">
    <location>
        <begin position="266"/>
        <end position="288"/>
    </location>
</feature>
<dbReference type="InterPro" id="IPR005176">
    <property type="entry name" value="PONY_dom"/>
</dbReference>
<feature type="region of interest" description="Disordered" evidence="11">
    <location>
        <begin position="9"/>
        <end position="58"/>
    </location>
</feature>